<dbReference type="AlphaFoldDB" id="A0A3E0KV75"/>
<name>A0A3E0KV75_9CHRO</name>
<evidence type="ECO:0000313" key="1">
    <source>
        <dbReference type="EMBL" id="REJ39188.1"/>
    </source>
</evidence>
<dbReference type="EMBL" id="QQWC01000008">
    <property type="protein sequence ID" value="REJ39188.1"/>
    <property type="molecule type" value="Genomic_DNA"/>
</dbReference>
<protein>
    <submittedName>
        <fullName evidence="1">Uncharacterized protein</fullName>
    </submittedName>
</protein>
<reference evidence="1 2" key="1">
    <citation type="submission" date="2017-10" db="EMBL/GenBank/DDBJ databases">
        <title>A large-scale comparative metagenomic study reveals the eutrophication-driven functional interactions in six Microcystis-epibionts communities.</title>
        <authorList>
            <person name="Li Q."/>
            <person name="Lin F."/>
        </authorList>
    </citation>
    <scope>NUCLEOTIDE SEQUENCE [LARGE SCALE GENOMIC DNA]</scope>
    <source>
        <strain evidence="1">TF09</strain>
    </source>
</reference>
<organism evidence="1 2">
    <name type="scientific">Microcystis flos-aquae TF09</name>
    <dbReference type="NCBI Taxonomy" id="2060473"/>
    <lineage>
        <taxon>Bacteria</taxon>
        <taxon>Bacillati</taxon>
        <taxon>Cyanobacteriota</taxon>
        <taxon>Cyanophyceae</taxon>
        <taxon>Oscillatoriophycideae</taxon>
        <taxon>Chroococcales</taxon>
        <taxon>Microcystaceae</taxon>
        <taxon>Microcystis</taxon>
    </lineage>
</organism>
<sequence>MPIVESFLMVKGAIAIAHWLAAHGTSAMAAKGGAMIANSVAVNGLATTATTVTTIATTSSLAVGYVLWTTDRLKLVGDGLQAMCDGDIKKMAGKFAKLALMLDIDFEYLPDAIEDLLHEKFDYSYENAHKVAQIVHSYEKEINREMNKRRK</sequence>
<proteinExistence type="predicted"/>
<dbReference type="Proteomes" id="UP000256873">
    <property type="component" value="Unassembled WGS sequence"/>
</dbReference>
<comment type="caution">
    <text evidence="1">The sequence shown here is derived from an EMBL/GenBank/DDBJ whole genome shotgun (WGS) entry which is preliminary data.</text>
</comment>
<gene>
    <name evidence="1" type="ORF">DWQ54_23795</name>
</gene>
<evidence type="ECO:0000313" key="2">
    <source>
        <dbReference type="Proteomes" id="UP000256873"/>
    </source>
</evidence>
<accession>A0A3E0KV75</accession>